<evidence type="ECO:0000259" key="5">
    <source>
        <dbReference type="Pfam" id="PF01625"/>
    </source>
</evidence>
<evidence type="ECO:0000256" key="1">
    <source>
        <dbReference type="ARBA" id="ARBA00023002"/>
    </source>
</evidence>
<evidence type="ECO:0000256" key="2">
    <source>
        <dbReference type="ARBA" id="ARBA00047806"/>
    </source>
</evidence>
<evidence type="ECO:0000313" key="7">
    <source>
        <dbReference type="Proteomes" id="UP000295304"/>
    </source>
</evidence>
<dbReference type="AlphaFoldDB" id="A0A4R3JCT2"/>
<dbReference type="OrthoDB" id="4174719at2"/>
<gene>
    <name evidence="4" type="primary">msrA</name>
    <name evidence="6" type="ORF">EDD55_10535</name>
</gene>
<comment type="function">
    <text evidence="4">Has an important function as a repair enzyme for proteins that have been inactivated by oxidation. Catalyzes the reversible oxidation-reduction of methionine sulfoxide in proteins to methionine.</text>
</comment>
<dbReference type="RefSeq" id="WP_132938947.1">
    <property type="nucleotide sequence ID" value="NZ_CP119676.1"/>
</dbReference>
<comment type="similarity">
    <text evidence="4">Belongs to the MsrA Met sulfoxide reductase family.</text>
</comment>
<dbReference type="GO" id="GO:0033744">
    <property type="term" value="F:L-methionine:thioredoxin-disulfide S-oxidoreductase activity"/>
    <property type="evidence" value="ECO:0007669"/>
    <property type="project" value="RHEA"/>
</dbReference>
<feature type="active site" evidence="4">
    <location>
        <position position="13"/>
    </location>
</feature>
<comment type="catalytic activity">
    <reaction evidence="2 4">
        <text>L-methionyl-[protein] + [thioredoxin]-disulfide + H2O = L-methionyl-(S)-S-oxide-[protein] + [thioredoxin]-dithiol</text>
        <dbReference type="Rhea" id="RHEA:14217"/>
        <dbReference type="Rhea" id="RHEA-COMP:10698"/>
        <dbReference type="Rhea" id="RHEA-COMP:10700"/>
        <dbReference type="Rhea" id="RHEA-COMP:12313"/>
        <dbReference type="Rhea" id="RHEA-COMP:12315"/>
        <dbReference type="ChEBI" id="CHEBI:15377"/>
        <dbReference type="ChEBI" id="CHEBI:16044"/>
        <dbReference type="ChEBI" id="CHEBI:29950"/>
        <dbReference type="ChEBI" id="CHEBI:44120"/>
        <dbReference type="ChEBI" id="CHEBI:50058"/>
        <dbReference type="EC" id="1.8.4.11"/>
    </reaction>
</comment>
<comment type="caution">
    <text evidence="6">The sequence shown here is derived from an EMBL/GenBank/DDBJ whole genome shotgun (WGS) entry which is preliminary data.</text>
</comment>
<protein>
    <recommendedName>
        <fullName evidence="4">Peptide methionine sulfoxide reductase MsrA</fullName>
        <shortName evidence="4">Protein-methionine-S-oxide reductase</shortName>
        <ecNumber evidence="4">1.8.4.11</ecNumber>
    </recommendedName>
    <alternativeName>
        <fullName evidence="4">Peptide-methionine (S)-S-oxide reductase</fullName>
        <shortName evidence="4">Peptide Met(O) reductase</shortName>
    </alternativeName>
</protein>
<dbReference type="EC" id="1.8.4.11" evidence="4"/>
<dbReference type="Pfam" id="PF01625">
    <property type="entry name" value="PMSR"/>
    <property type="match status" value="1"/>
</dbReference>
<dbReference type="PANTHER" id="PTHR43774">
    <property type="entry name" value="PEPTIDE METHIONINE SULFOXIDE REDUCTASE"/>
    <property type="match status" value="1"/>
</dbReference>
<keyword evidence="1 4" id="KW-0560">Oxidoreductase</keyword>
<dbReference type="Gene3D" id="3.30.1060.10">
    <property type="entry name" value="Peptide methionine sulphoxide reductase MsrA"/>
    <property type="match status" value="1"/>
</dbReference>
<feature type="domain" description="Peptide methionine sulphoxide reductase MsrA" evidence="5">
    <location>
        <begin position="7"/>
        <end position="157"/>
    </location>
</feature>
<dbReference type="PANTHER" id="PTHR43774:SF1">
    <property type="entry name" value="PEPTIDE METHIONINE SULFOXIDE REDUCTASE MSRA 2"/>
    <property type="match status" value="1"/>
</dbReference>
<evidence type="ECO:0000256" key="4">
    <source>
        <dbReference type="HAMAP-Rule" id="MF_01401"/>
    </source>
</evidence>
<dbReference type="EMBL" id="SLZW01000005">
    <property type="protein sequence ID" value="TCS62490.1"/>
    <property type="molecule type" value="Genomic_DNA"/>
</dbReference>
<dbReference type="Proteomes" id="UP000295304">
    <property type="component" value="Unassembled WGS sequence"/>
</dbReference>
<evidence type="ECO:0000256" key="3">
    <source>
        <dbReference type="ARBA" id="ARBA00048782"/>
    </source>
</evidence>
<sequence>MTERQVATFGGGCFWGVEAGFRKCDGVLETVVGYAGGTMETPTYEDVCSGASGHAEVVRVVFDPARVSYRDLLETFWTIHDPTQRNRQGPDVGAQYRSIILYHTNEQRDEATEVVRALTDCGRFGAAIETEILPVGSFWRAEDYHQNYLEKKGQAVCRIPRET</sequence>
<name>A0A4R3JCT2_9PROT</name>
<dbReference type="SUPFAM" id="SSF55068">
    <property type="entry name" value="Peptide methionine sulfoxide reductase"/>
    <property type="match status" value="1"/>
</dbReference>
<evidence type="ECO:0000313" key="6">
    <source>
        <dbReference type="EMBL" id="TCS62490.1"/>
    </source>
</evidence>
<keyword evidence="7" id="KW-1185">Reference proteome</keyword>
<dbReference type="HAMAP" id="MF_01401">
    <property type="entry name" value="MsrA"/>
    <property type="match status" value="1"/>
</dbReference>
<dbReference type="GO" id="GO:0008113">
    <property type="term" value="F:peptide-methionine (S)-S-oxide reductase activity"/>
    <property type="evidence" value="ECO:0007669"/>
    <property type="project" value="UniProtKB-UniRule"/>
</dbReference>
<accession>A0A4R3JCT2</accession>
<organism evidence="6 7">
    <name type="scientific">Varunaivibrio sulfuroxidans</name>
    <dbReference type="NCBI Taxonomy" id="1773489"/>
    <lineage>
        <taxon>Bacteria</taxon>
        <taxon>Pseudomonadati</taxon>
        <taxon>Pseudomonadota</taxon>
        <taxon>Alphaproteobacteria</taxon>
        <taxon>Rhodospirillales</taxon>
        <taxon>Magnetovibrionaceae</taxon>
        <taxon>Varunaivibrio</taxon>
    </lineage>
</organism>
<dbReference type="InterPro" id="IPR036509">
    <property type="entry name" value="Met_Sox_Rdtase_MsrA_sf"/>
</dbReference>
<proteinExistence type="inferred from homology"/>
<dbReference type="InterPro" id="IPR002569">
    <property type="entry name" value="Met_Sox_Rdtase_MsrA_dom"/>
</dbReference>
<reference evidence="6 7" key="1">
    <citation type="submission" date="2019-03" db="EMBL/GenBank/DDBJ databases">
        <title>Genomic Encyclopedia of Type Strains, Phase IV (KMG-IV): sequencing the most valuable type-strain genomes for metagenomic binning, comparative biology and taxonomic classification.</title>
        <authorList>
            <person name="Goeker M."/>
        </authorList>
    </citation>
    <scope>NUCLEOTIDE SEQUENCE [LARGE SCALE GENOMIC DNA]</scope>
    <source>
        <strain evidence="6 7">DSM 101688</strain>
    </source>
</reference>
<comment type="catalytic activity">
    <reaction evidence="3 4">
        <text>[thioredoxin]-disulfide + L-methionine + H2O = L-methionine (S)-S-oxide + [thioredoxin]-dithiol</text>
        <dbReference type="Rhea" id="RHEA:19993"/>
        <dbReference type="Rhea" id="RHEA-COMP:10698"/>
        <dbReference type="Rhea" id="RHEA-COMP:10700"/>
        <dbReference type="ChEBI" id="CHEBI:15377"/>
        <dbReference type="ChEBI" id="CHEBI:29950"/>
        <dbReference type="ChEBI" id="CHEBI:50058"/>
        <dbReference type="ChEBI" id="CHEBI:57844"/>
        <dbReference type="ChEBI" id="CHEBI:58772"/>
        <dbReference type="EC" id="1.8.4.11"/>
    </reaction>
</comment>
<dbReference type="NCBIfam" id="TIGR00401">
    <property type="entry name" value="msrA"/>
    <property type="match status" value="1"/>
</dbReference>